<dbReference type="GO" id="GO:0016787">
    <property type="term" value="F:hydrolase activity"/>
    <property type="evidence" value="ECO:0007669"/>
    <property type="project" value="UniProtKB-KW"/>
</dbReference>
<accession>A0A3M7TWS0</accession>
<keyword evidence="3" id="KW-0378">Hydrolase</keyword>
<evidence type="ECO:0000313" key="3">
    <source>
        <dbReference type="EMBL" id="RNA69342.1"/>
    </source>
</evidence>
<keyword evidence="1" id="KW-0732">Signal</keyword>
<keyword evidence="4" id="KW-1185">Reference proteome</keyword>
<evidence type="ECO:0000313" key="4">
    <source>
        <dbReference type="Proteomes" id="UP000278746"/>
    </source>
</evidence>
<dbReference type="Proteomes" id="UP000278746">
    <property type="component" value="Unassembled WGS sequence"/>
</dbReference>
<evidence type="ECO:0000256" key="1">
    <source>
        <dbReference type="SAM" id="SignalP"/>
    </source>
</evidence>
<protein>
    <submittedName>
        <fullName evidence="3">Alpha/beta fold hydrolase</fullName>
    </submittedName>
</protein>
<organism evidence="3 4">
    <name type="scientific">Alteribacter keqinensis</name>
    <dbReference type="NCBI Taxonomy" id="2483800"/>
    <lineage>
        <taxon>Bacteria</taxon>
        <taxon>Bacillati</taxon>
        <taxon>Bacillota</taxon>
        <taxon>Bacilli</taxon>
        <taxon>Bacillales</taxon>
        <taxon>Bacillaceae</taxon>
        <taxon>Alteribacter</taxon>
    </lineage>
</organism>
<dbReference type="OrthoDB" id="9765872at2"/>
<dbReference type="InterPro" id="IPR029058">
    <property type="entry name" value="AB_hydrolase_fold"/>
</dbReference>
<dbReference type="InterPro" id="IPR000073">
    <property type="entry name" value="AB_hydrolase_1"/>
</dbReference>
<dbReference type="SUPFAM" id="SSF53474">
    <property type="entry name" value="alpha/beta-Hydrolases"/>
    <property type="match status" value="1"/>
</dbReference>
<dbReference type="AlphaFoldDB" id="A0A3M7TWS0"/>
<reference evidence="3 4" key="1">
    <citation type="submission" date="2018-10" db="EMBL/GenBank/DDBJ databases">
        <title>Bacillus Keqinensis sp. nov., a moderately halophilic bacterium isolated from a saline-alkaline lake.</title>
        <authorList>
            <person name="Wang H."/>
        </authorList>
    </citation>
    <scope>NUCLEOTIDE SEQUENCE [LARGE SCALE GENOMIC DNA]</scope>
    <source>
        <strain evidence="3 4">KQ-3</strain>
    </source>
</reference>
<evidence type="ECO:0000259" key="2">
    <source>
        <dbReference type="Pfam" id="PF00561"/>
    </source>
</evidence>
<name>A0A3M7TWS0_9BACI</name>
<dbReference type="Gene3D" id="3.40.50.1820">
    <property type="entry name" value="alpha/beta hydrolase"/>
    <property type="match status" value="1"/>
</dbReference>
<dbReference type="RefSeq" id="WP_122896863.1">
    <property type="nucleotide sequence ID" value="NZ_RHIB01000001.1"/>
</dbReference>
<feature type="chain" id="PRO_5018263115" evidence="1">
    <location>
        <begin position="23"/>
        <end position="510"/>
    </location>
</feature>
<proteinExistence type="predicted"/>
<dbReference type="Pfam" id="PF00561">
    <property type="entry name" value="Abhydrolase_1"/>
    <property type="match status" value="1"/>
</dbReference>
<feature type="domain" description="AB hydrolase-1" evidence="2">
    <location>
        <begin position="52"/>
        <end position="172"/>
    </location>
</feature>
<dbReference type="EMBL" id="RHIB01000001">
    <property type="protein sequence ID" value="RNA69342.1"/>
    <property type="molecule type" value="Genomic_DNA"/>
</dbReference>
<comment type="caution">
    <text evidence="3">The sequence shown here is derived from an EMBL/GenBank/DDBJ whole genome shotgun (WGS) entry which is preliminary data.</text>
</comment>
<feature type="signal peptide" evidence="1">
    <location>
        <begin position="1"/>
        <end position="22"/>
    </location>
</feature>
<sequence length="510" mass="55102">MKKKILLILVVTLLMSTHVAGASGFHETIGTPGEPGTVMIGEMPDNPDPDKPVLLFVQGLTNNSGAWYEGNVMYSTARDAGYETAFVELYDSGGEPRSYWNNGAMLANQIEQISHYFNGKDIVVVGYSKGGVDAQAALIHYGKHHLVRDVITIGSPHYGSELADLAHSTWAGWLAALIGARSEGTESLQTGNMSYFRSITDNRWEALENTYFTIAGDRAGPFFSSYFTGGLFIPGPSDGVVSVESAHLPYGNILAIGNWNHGEVHLGQNAFPVFSPVLTAPQPVQQNGYEEKKVESDLDILVRGGEKHGEMEETFPVEEGVNKITADWICSEELTEIEVTDPDGNTDKIQVTAKEGEVYFEGAWHHTVEINKPEPGEWTVKTAGGNSAYLLVAAFDSPLNSKVEVTTPAGKKGWKVAPAFTGISPQAGQAVSVHASTEFMPGLRGQSPQSAPRSQTIKQRGQKGVINLPFKGEGSYNTTLDIKGTTPSGHSFERTVIRSVFVDDLGVVHD</sequence>
<gene>
    <name evidence="3" type="ORF">EBO34_05210</name>
</gene>
<dbReference type="ESTHER" id="9baci-a0a3m7tws0">
    <property type="family name" value="BlEst2-lipase-like"/>
</dbReference>